<dbReference type="VEuPathDB" id="FungiDB:Z519_04992"/>
<keyword evidence="2" id="KW-1133">Transmembrane helix</keyword>
<keyword evidence="2" id="KW-0472">Membrane</keyword>
<protein>
    <submittedName>
        <fullName evidence="3">Uncharacterized protein</fullName>
    </submittedName>
</protein>
<feature type="transmembrane region" description="Helical" evidence="2">
    <location>
        <begin position="349"/>
        <end position="377"/>
    </location>
</feature>
<keyword evidence="2" id="KW-0812">Transmembrane</keyword>
<feature type="region of interest" description="Disordered" evidence="1">
    <location>
        <begin position="1"/>
        <end position="42"/>
    </location>
</feature>
<name>A0A0D2G8Y1_CLAB1</name>
<evidence type="ECO:0000313" key="3">
    <source>
        <dbReference type="EMBL" id="KIW95012.1"/>
    </source>
</evidence>
<dbReference type="EMBL" id="KN846985">
    <property type="protein sequence ID" value="KIW95012.1"/>
    <property type="molecule type" value="Genomic_DNA"/>
</dbReference>
<organism evidence="3 4">
    <name type="scientific">Cladophialophora bantiana (strain ATCC 10958 / CBS 173.52 / CDC B-1940 / NIH 8579)</name>
    <name type="common">Xylohypha bantiana</name>
    <dbReference type="NCBI Taxonomy" id="1442370"/>
    <lineage>
        <taxon>Eukaryota</taxon>
        <taxon>Fungi</taxon>
        <taxon>Dikarya</taxon>
        <taxon>Ascomycota</taxon>
        <taxon>Pezizomycotina</taxon>
        <taxon>Eurotiomycetes</taxon>
        <taxon>Chaetothyriomycetidae</taxon>
        <taxon>Chaetothyriales</taxon>
        <taxon>Herpotrichiellaceae</taxon>
        <taxon>Cladophialophora</taxon>
    </lineage>
</organism>
<evidence type="ECO:0000256" key="1">
    <source>
        <dbReference type="SAM" id="MobiDB-lite"/>
    </source>
</evidence>
<feature type="compositionally biased region" description="Polar residues" evidence="1">
    <location>
        <begin position="1"/>
        <end position="16"/>
    </location>
</feature>
<feature type="transmembrane region" description="Helical" evidence="2">
    <location>
        <begin position="304"/>
        <end position="329"/>
    </location>
</feature>
<evidence type="ECO:0000256" key="2">
    <source>
        <dbReference type="SAM" id="Phobius"/>
    </source>
</evidence>
<reference evidence="3" key="1">
    <citation type="submission" date="2015-01" db="EMBL/GenBank/DDBJ databases">
        <title>The Genome Sequence of Cladophialophora bantiana CBS 173.52.</title>
        <authorList>
            <consortium name="The Broad Institute Genomics Platform"/>
            <person name="Cuomo C."/>
            <person name="de Hoog S."/>
            <person name="Gorbushina A."/>
            <person name="Stielow B."/>
            <person name="Teixiera M."/>
            <person name="Abouelleil A."/>
            <person name="Chapman S.B."/>
            <person name="Priest M."/>
            <person name="Young S.K."/>
            <person name="Wortman J."/>
            <person name="Nusbaum C."/>
            <person name="Birren B."/>
        </authorList>
    </citation>
    <scope>NUCLEOTIDE SEQUENCE [LARGE SCALE GENOMIC DNA]</scope>
    <source>
        <strain evidence="3">CBS 173.52</strain>
    </source>
</reference>
<dbReference type="RefSeq" id="XP_016621681.1">
    <property type="nucleotide sequence ID" value="XM_016762734.1"/>
</dbReference>
<evidence type="ECO:0000313" key="4">
    <source>
        <dbReference type="Proteomes" id="UP000053789"/>
    </source>
</evidence>
<accession>A0A0D2G8Y1</accession>
<proteinExistence type="predicted"/>
<dbReference type="OrthoDB" id="3599698at2759"/>
<dbReference type="HOGENOM" id="CLU_050902_0_0_1"/>
<keyword evidence="4" id="KW-1185">Reference proteome</keyword>
<sequence>MPSSSRQTDYHSSSGHSRQKHASDLTSKALKYSPSSANEPNSSELAIWEKVAPKINYANAMILIVSDTQEKKSLKKFLTRNQDLRKIEIEGDDTDMFKRNSTSTVMLATPDELQHVLELASKLKINRTTQSTSAPSGWGIWKSKYPQESQTKSIIPETLFIVVSRSIKEIAYSISNRIKEVTIMQSNPAQDVNDRYSLCINKSSTYCDIETWGWDHRDNWRDRSITHQGGMYWDLSSLSRQDLDFNNSIISAMTPEMSEQVQNNFQDFIEEDDGDQSSGGSTSRGPYAPTHTDKVSWFERWLKLIAGVVGAAVGVKAAVASFSFCWFNAGGFFVRGSLGLYLSGGYFNMGAFGGACLSSAAVGVGTAIAAGAAVYYIPWGKIWDFVMQILKSVWNKIKDAAFLIWQKLKTLVSDVASKLKQGLTGNAFPHMEKPARFTA</sequence>
<dbReference type="AlphaFoldDB" id="A0A0D2G8Y1"/>
<dbReference type="GeneID" id="27697920"/>
<dbReference type="Proteomes" id="UP000053789">
    <property type="component" value="Unassembled WGS sequence"/>
</dbReference>
<feature type="compositionally biased region" description="Low complexity" evidence="1">
    <location>
        <begin position="33"/>
        <end position="42"/>
    </location>
</feature>
<gene>
    <name evidence="3" type="ORF">Z519_04992</name>
</gene>